<keyword evidence="2" id="KW-1185">Reference proteome</keyword>
<name>A0A8J3AVG0_9BURK</name>
<dbReference type="Proteomes" id="UP000642180">
    <property type="component" value="Unassembled WGS sequence"/>
</dbReference>
<gene>
    <name evidence="1" type="ORF">GCM10008066_09850</name>
</gene>
<organism evidence="1 2">
    <name type="scientific">Oxalicibacterium faecigallinarum</name>
    <dbReference type="NCBI Taxonomy" id="573741"/>
    <lineage>
        <taxon>Bacteria</taxon>
        <taxon>Pseudomonadati</taxon>
        <taxon>Pseudomonadota</taxon>
        <taxon>Betaproteobacteria</taxon>
        <taxon>Burkholderiales</taxon>
        <taxon>Oxalobacteraceae</taxon>
        <taxon>Oxalicibacterium</taxon>
    </lineage>
</organism>
<comment type="caution">
    <text evidence="1">The sequence shown here is derived from an EMBL/GenBank/DDBJ whole genome shotgun (WGS) entry which is preliminary data.</text>
</comment>
<dbReference type="RefSeq" id="WP_188380149.1">
    <property type="nucleotide sequence ID" value="NZ_BMDI01000001.1"/>
</dbReference>
<sequence>MKHISTTATAVQKLNRSAKNLRKETRTSLAIALDSVAKSAGYDNWKHVTVCLEQTRSKPIEKALPKALAEFLQKQRQQTPPAKESIAAMLSGMVFALDIKDTERTVIPSDILENESIWLLTAADIWKTVFSADDELAKEDANQSNAEQELISRAFDVLVNFKFFVYVADSIPATVEEAYIRIFKDFPHPPTYIWLQGKFINMEDAHEIRLDGEVLYSSDGEGIVSYQSPGYQDGGTSPTGWEAPAAGMQPFIPRLDISKIESGFYEYVVHYGGQEMCREVGCRSISEAIIEVSDITGIDGYEIGYEGITVGTYPIGIIKNSAEKIAREARATVASFK</sequence>
<dbReference type="AlphaFoldDB" id="A0A8J3AVG0"/>
<dbReference type="EMBL" id="BMDI01000001">
    <property type="protein sequence ID" value="GGI17612.1"/>
    <property type="molecule type" value="Genomic_DNA"/>
</dbReference>
<evidence type="ECO:0000313" key="1">
    <source>
        <dbReference type="EMBL" id="GGI17612.1"/>
    </source>
</evidence>
<evidence type="ECO:0000313" key="2">
    <source>
        <dbReference type="Proteomes" id="UP000642180"/>
    </source>
</evidence>
<reference evidence="2" key="1">
    <citation type="journal article" date="2019" name="Int. J. Syst. Evol. Microbiol.">
        <title>The Global Catalogue of Microorganisms (GCM) 10K type strain sequencing project: providing services to taxonomists for standard genome sequencing and annotation.</title>
        <authorList>
            <consortium name="The Broad Institute Genomics Platform"/>
            <consortium name="The Broad Institute Genome Sequencing Center for Infectious Disease"/>
            <person name="Wu L."/>
            <person name="Ma J."/>
        </authorList>
    </citation>
    <scope>NUCLEOTIDE SEQUENCE [LARGE SCALE GENOMIC DNA]</scope>
    <source>
        <strain evidence="2">CCM 2767</strain>
    </source>
</reference>
<proteinExistence type="predicted"/>
<protein>
    <submittedName>
        <fullName evidence="1">Uncharacterized protein</fullName>
    </submittedName>
</protein>
<accession>A0A8J3AVG0</accession>